<keyword evidence="2" id="KW-1185">Reference proteome</keyword>
<accession>A0ABD1CRJ5</accession>
<dbReference type="AlphaFoldDB" id="A0ABD1CRJ5"/>
<proteinExistence type="predicted"/>
<name>A0ABD1CRJ5_CULPP</name>
<gene>
    <name evidence="1" type="ORF">pipiens_015241</name>
</gene>
<protein>
    <submittedName>
        <fullName evidence="1">Uncharacterized protein</fullName>
    </submittedName>
</protein>
<evidence type="ECO:0000313" key="1">
    <source>
        <dbReference type="EMBL" id="KAL1378973.1"/>
    </source>
</evidence>
<sequence>MCPIVCWKSESSIYSATPSSNFQNADCQGACRSGSLNIRNASGFLDASSS</sequence>
<comment type="caution">
    <text evidence="1">The sequence shown here is derived from an EMBL/GenBank/DDBJ whole genome shotgun (WGS) entry which is preliminary data.</text>
</comment>
<organism evidence="1 2">
    <name type="scientific">Culex pipiens pipiens</name>
    <name type="common">Northern house mosquito</name>
    <dbReference type="NCBI Taxonomy" id="38569"/>
    <lineage>
        <taxon>Eukaryota</taxon>
        <taxon>Metazoa</taxon>
        <taxon>Ecdysozoa</taxon>
        <taxon>Arthropoda</taxon>
        <taxon>Hexapoda</taxon>
        <taxon>Insecta</taxon>
        <taxon>Pterygota</taxon>
        <taxon>Neoptera</taxon>
        <taxon>Endopterygota</taxon>
        <taxon>Diptera</taxon>
        <taxon>Nematocera</taxon>
        <taxon>Culicoidea</taxon>
        <taxon>Culicidae</taxon>
        <taxon>Culicinae</taxon>
        <taxon>Culicini</taxon>
        <taxon>Culex</taxon>
        <taxon>Culex</taxon>
    </lineage>
</organism>
<reference evidence="1 2" key="1">
    <citation type="submission" date="2024-05" db="EMBL/GenBank/DDBJ databases">
        <title>Culex pipiens pipiens assembly and annotation.</title>
        <authorList>
            <person name="Alout H."/>
            <person name="Durand T."/>
        </authorList>
    </citation>
    <scope>NUCLEOTIDE SEQUENCE [LARGE SCALE GENOMIC DNA]</scope>
    <source>
        <strain evidence="1">HA-2024</strain>
        <tissue evidence="1">Whole body</tissue>
    </source>
</reference>
<evidence type="ECO:0000313" key="2">
    <source>
        <dbReference type="Proteomes" id="UP001562425"/>
    </source>
</evidence>
<dbReference type="Proteomes" id="UP001562425">
    <property type="component" value="Unassembled WGS sequence"/>
</dbReference>
<dbReference type="EMBL" id="JBEHCU010009980">
    <property type="protein sequence ID" value="KAL1378973.1"/>
    <property type="molecule type" value="Genomic_DNA"/>
</dbReference>